<keyword evidence="1" id="KW-1133">Transmembrane helix</keyword>
<accession>A0A5M6CXB4</accession>
<dbReference type="AlphaFoldDB" id="A0A5M6CXB4"/>
<gene>
    <name evidence="2" type="ORF">FYK55_22710</name>
</gene>
<dbReference type="InterPro" id="IPR011990">
    <property type="entry name" value="TPR-like_helical_dom_sf"/>
</dbReference>
<keyword evidence="3" id="KW-1185">Reference proteome</keyword>
<name>A0A5M6CXB4_9BACT</name>
<dbReference type="EMBL" id="VWOX01000016">
    <property type="protein sequence ID" value="KAA5539864.1"/>
    <property type="molecule type" value="Genomic_DNA"/>
</dbReference>
<feature type="transmembrane region" description="Helical" evidence="1">
    <location>
        <begin position="74"/>
        <end position="98"/>
    </location>
</feature>
<dbReference type="Pfam" id="PF13432">
    <property type="entry name" value="TPR_16"/>
    <property type="match status" value="1"/>
</dbReference>
<protein>
    <submittedName>
        <fullName evidence="2">Uncharacterized protein</fullName>
    </submittedName>
</protein>
<organism evidence="2 3">
    <name type="scientific">Roseiconus nitratireducens</name>
    <dbReference type="NCBI Taxonomy" id="2605748"/>
    <lineage>
        <taxon>Bacteria</taxon>
        <taxon>Pseudomonadati</taxon>
        <taxon>Planctomycetota</taxon>
        <taxon>Planctomycetia</taxon>
        <taxon>Pirellulales</taxon>
        <taxon>Pirellulaceae</taxon>
        <taxon>Roseiconus</taxon>
    </lineage>
</organism>
<dbReference type="Gene3D" id="1.25.40.10">
    <property type="entry name" value="Tetratricopeptide repeat domain"/>
    <property type="match status" value="2"/>
</dbReference>
<sequence length="541" mass="60466">MPGGSFPNRRRARSHRRRETPIARAGVSCLARLSSPAARSDKMHYLNPLRWFRWIGQFVHEWFVAIPWNDAPKAIPAIILTIVLFTTGFIAFSGGTGWRNRLLNRQLQVSLDRDDFATAEIVVRRQLDADPDDIDLVHRFALIREAQGFSDETRVLMEKLLHRRHLPAARWLLKNEFVGKQWGSLDAEKRDQFGEVLAMIHRSAPKDTAVTKMYAEYLIVSQRYASAIPLLDELSEVEPMRGLQAAALSRQIGDKVAAERFAERALSRVTEMSKDDPTNTALAMAVARNQVFLQRHADAVKTLDRSVKVAKTPEERQVLSQALGDAIVAWVKFIEESPVDTIQGRLRVLKMLQAALRYAPNNPRVVTLVADHVLRSTDDSGDSESAGERRAELESVRQALVSGSSPGIAHFIKGTSALMAEDAQQASFHLGLAAEMMPRSGAILNNLAVALAMKEEPDYPRALKVANSAIEFVEQPTPHFYETRGQILFRMGRFRQAIPDLERALAEPSLSKKAHQMLADCYQQEGDEELAESHRAAAGDS</sequence>
<proteinExistence type="predicted"/>
<dbReference type="Proteomes" id="UP000324479">
    <property type="component" value="Unassembled WGS sequence"/>
</dbReference>
<evidence type="ECO:0000256" key="1">
    <source>
        <dbReference type="SAM" id="Phobius"/>
    </source>
</evidence>
<evidence type="ECO:0000313" key="2">
    <source>
        <dbReference type="EMBL" id="KAA5539864.1"/>
    </source>
</evidence>
<dbReference type="SUPFAM" id="SSF48452">
    <property type="entry name" value="TPR-like"/>
    <property type="match status" value="1"/>
</dbReference>
<keyword evidence="1" id="KW-0812">Transmembrane</keyword>
<evidence type="ECO:0000313" key="3">
    <source>
        <dbReference type="Proteomes" id="UP000324479"/>
    </source>
</evidence>
<keyword evidence="1" id="KW-0472">Membrane</keyword>
<comment type="caution">
    <text evidence="2">The sequence shown here is derived from an EMBL/GenBank/DDBJ whole genome shotgun (WGS) entry which is preliminary data.</text>
</comment>
<reference evidence="2 3" key="1">
    <citation type="submission" date="2019-08" db="EMBL/GenBank/DDBJ databases">
        <authorList>
            <person name="Dhanesh K."/>
            <person name="Kumar G."/>
            <person name="Sasikala C."/>
            <person name="Venkata Ramana C."/>
        </authorList>
    </citation>
    <scope>NUCLEOTIDE SEQUENCE [LARGE SCALE GENOMIC DNA]</scope>
    <source>
        <strain evidence="2 3">JC645</strain>
    </source>
</reference>